<name>A0A4D6DYC6_9CAUD</name>
<gene>
    <name evidence="1" type="ORF">pETSU_216</name>
</gene>
<evidence type="ECO:0000313" key="1">
    <source>
        <dbReference type="EMBL" id="QBZ70796.1"/>
    </source>
</evidence>
<organism evidence="1 2">
    <name type="scientific">Edwardsiella phage pEt-SU</name>
    <dbReference type="NCBI Taxonomy" id="2562142"/>
    <lineage>
        <taxon>Viruses</taxon>
        <taxon>Duplodnaviria</taxon>
        <taxon>Heunggongvirae</taxon>
        <taxon>Uroviricota</taxon>
        <taxon>Caudoviricetes</taxon>
        <taxon>Chimalliviridae</taxon>
        <taxon>Petsuvirus</taxon>
        <taxon>Petsuvirus pEtSU</taxon>
    </lineage>
</organism>
<reference evidence="1 2" key="1">
    <citation type="submission" date="2019-03" db="EMBL/GenBank/DDBJ databases">
        <authorList>
            <person name="Kim S.G."/>
            <person name="Park S.C."/>
        </authorList>
    </citation>
    <scope>NUCLEOTIDE SEQUENCE [LARGE SCALE GENOMIC DNA]</scope>
</reference>
<dbReference type="EMBL" id="MK689364">
    <property type="protein sequence ID" value="QBZ70796.1"/>
    <property type="molecule type" value="Genomic_DNA"/>
</dbReference>
<sequence length="189" mass="21775">MNLSKVKRLHRKARRTMYAQAPDMRGATSLVHVTKNTVNHKPIRSITHELYGQVTFHLGAGHPITIHAEPASMGHFGAATDYLDKLHDLIHFMSSAFHHLHTKNEDLFVCQKFLNNGVNNEYGSTLFIRIPKKYDQLPFCVFEISSCHFKVRLTPERAELKKLLKFFIKVLDQHNLDYGNAIEVLRSVR</sequence>
<evidence type="ECO:0000313" key="2">
    <source>
        <dbReference type="Proteomes" id="UP000297195"/>
    </source>
</evidence>
<dbReference type="Proteomes" id="UP000297195">
    <property type="component" value="Segment"/>
</dbReference>
<protein>
    <submittedName>
        <fullName evidence="1">Uncharacterized protein</fullName>
    </submittedName>
</protein>
<accession>A0A4D6DYC6</accession>
<proteinExistence type="predicted"/>
<keyword evidence="2" id="KW-1185">Reference proteome</keyword>